<dbReference type="GO" id="GO:0016477">
    <property type="term" value="P:cell migration"/>
    <property type="evidence" value="ECO:0007669"/>
    <property type="project" value="TreeGrafter"/>
</dbReference>
<evidence type="ECO:0000313" key="7">
    <source>
        <dbReference type="Proteomes" id="UP000298787"/>
    </source>
</evidence>
<dbReference type="STRING" id="240159.A0A4U5V3L9"/>
<organism evidence="6 7">
    <name type="scientific">Collichthys lucidus</name>
    <name type="common">Big head croaker</name>
    <name type="synonym">Sciaena lucida</name>
    <dbReference type="NCBI Taxonomy" id="240159"/>
    <lineage>
        <taxon>Eukaryota</taxon>
        <taxon>Metazoa</taxon>
        <taxon>Chordata</taxon>
        <taxon>Craniata</taxon>
        <taxon>Vertebrata</taxon>
        <taxon>Euteleostomi</taxon>
        <taxon>Actinopterygii</taxon>
        <taxon>Neopterygii</taxon>
        <taxon>Teleostei</taxon>
        <taxon>Neoteleostei</taxon>
        <taxon>Acanthomorphata</taxon>
        <taxon>Eupercaria</taxon>
        <taxon>Sciaenidae</taxon>
        <taxon>Collichthys</taxon>
    </lineage>
</organism>
<evidence type="ECO:0000256" key="1">
    <source>
        <dbReference type="ARBA" id="ARBA00022443"/>
    </source>
</evidence>
<name>A0A4U5V3L9_COLLU</name>
<feature type="compositionally biased region" description="Basic and acidic residues" evidence="4">
    <location>
        <begin position="296"/>
        <end position="315"/>
    </location>
</feature>
<evidence type="ECO:0000313" key="6">
    <source>
        <dbReference type="EMBL" id="TKS82377.1"/>
    </source>
</evidence>
<dbReference type="CDD" id="cd12142">
    <property type="entry name" value="SH3_D21-like"/>
    <property type="match status" value="1"/>
</dbReference>
<dbReference type="InterPro" id="IPR050384">
    <property type="entry name" value="Endophilin_SH3RF"/>
</dbReference>
<dbReference type="Pfam" id="PF14604">
    <property type="entry name" value="SH3_9"/>
    <property type="match status" value="3"/>
</dbReference>
<evidence type="ECO:0000256" key="3">
    <source>
        <dbReference type="SAM" id="Coils"/>
    </source>
</evidence>
<feature type="compositionally biased region" description="Basic and acidic residues" evidence="4">
    <location>
        <begin position="241"/>
        <end position="253"/>
    </location>
</feature>
<feature type="compositionally biased region" description="Polar residues" evidence="4">
    <location>
        <begin position="207"/>
        <end position="218"/>
    </location>
</feature>
<dbReference type="AlphaFoldDB" id="A0A4U5V3L9"/>
<proteinExistence type="predicted"/>
<dbReference type="InterPro" id="IPR035468">
    <property type="entry name" value="SH3D21_SH3"/>
</dbReference>
<keyword evidence="3" id="KW-0175">Coiled coil</keyword>
<dbReference type="SMART" id="SM00326">
    <property type="entry name" value="SH3"/>
    <property type="match status" value="3"/>
</dbReference>
<gene>
    <name evidence="6" type="ORF">D9C73_016486</name>
</gene>
<reference evidence="6 7" key="1">
    <citation type="submission" date="2019-01" db="EMBL/GenBank/DDBJ databases">
        <title>Genome Assembly of Collichthys lucidus.</title>
        <authorList>
            <person name="Cai M."/>
            <person name="Xiao S."/>
        </authorList>
    </citation>
    <scope>NUCLEOTIDE SEQUENCE [LARGE SCALE GENOMIC DNA]</scope>
    <source>
        <strain evidence="6">JT15FE1705JMU</strain>
        <tissue evidence="6">Muscle</tissue>
    </source>
</reference>
<dbReference type="SUPFAM" id="SSF50044">
    <property type="entry name" value="SH3-domain"/>
    <property type="match status" value="3"/>
</dbReference>
<dbReference type="InterPro" id="IPR001452">
    <property type="entry name" value="SH3_domain"/>
</dbReference>
<keyword evidence="7" id="KW-1185">Reference proteome</keyword>
<accession>A0A4U5V3L9</accession>
<protein>
    <submittedName>
        <fullName evidence="6">CD2-associated protein</fullName>
    </submittedName>
</protein>
<dbReference type="EMBL" id="CM014091">
    <property type="protein sequence ID" value="TKS82377.1"/>
    <property type="molecule type" value="Genomic_DNA"/>
</dbReference>
<dbReference type="InterPro" id="IPR036028">
    <property type="entry name" value="SH3-like_dom_sf"/>
</dbReference>
<feature type="domain" description="SH3" evidence="5">
    <location>
        <begin position="143"/>
        <end position="204"/>
    </location>
</feature>
<dbReference type="PROSITE" id="PS50002">
    <property type="entry name" value="SH3"/>
    <property type="match status" value="3"/>
</dbReference>
<evidence type="ECO:0000259" key="5">
    <source>
        <dbReference type="PROSITE" id="PS50002"/>
    </source>
</evidence>
<dbReference type="PANTHER" id="PTHR14167:SF6">
    <property type="entry name" value="SH3 DOMAIN-CONTAINING KINASE-BINDING PROTEIN 1"/>
    <property type="match status" value="1"/>
</dbReference>
<dbReference type="GO" id="GO:0007015">
    <property type="term" value="P:actin filament organization"/>
    <property type="evidence" value="ECO:0007669"/>
    <property type="project" value="TreeGrafter"/>
</dbReference>
<evidence type="ECO:0000256" key="4">
    <source>
        <dbReference type="SAM" id="MobiDB-lite"/>
    </source>
</evidence>
<dbReference type="PRINTS" id="PR01887">
    <property type="entry name" value="SPECTRNALPHA"/>
</dbReference>
<keyword evidence="1 2" id="KW-0728">SH3 domain</keyword>
<dbReference type="Proteomes" id="UP000298787">
    <property type="component" value="Chromosome 14"/>
</dbReference>
<dbReference type="PRINTS" id="PR00452">
    <property type="entry name" value="SH3DOMAIN"/>
</dbReference>
<sequence>MEVLVLIDFEGTMGDELTVGMGDVVKNVTKANEEGWLEGELRGRRGIFPANFVKEVPVYLMGDIMREPRSIRKSTQTKRMKQTRKCEVAYAYNPMNEDELMLEVGETIEIIREIEDGWWMGVKNGKVGAFPSNFVKEIFVSSKVVECCQVMFDYKAKAEDELEMKKGDVVVILSKETEDEGWWEGELNGRCGFFPDNFVMVIPPMDSLQSGTTSQPPARNTDKKLSVKTEASAMEKGGPAKTKDDKPEVKDLRSNPPTKVKLPSITKPSPPPIKDKPHKFSHKTNGDVAPVTPKQPEVKEADHFDGVDLQTERLSHPTANRAKPPQRRPPSGLAAAAHAQNATDQTEPELSPKKIQAEKLPSWQKGTENLLPSPAKPDQRPKTPPPVRPGPPKVVVDGKTVTHKEEPTMESVQAEIKELRMALELLRTRHERDILEVKEELREERNKRTALQSNAYRFGFWLRRVGGSSGAGGVLLSEPTSVARCRAHLDGIWSSSGTGCF</sequence>
<evidence type="ECO:0000256" key="2">
    <source>
        <dbReference type="PROSITE-ProRule" id="PRU00192"/>
    </source>
</evidence>
<feature type="domain" description="SH3" evidence="5">
    <location>
        <begin position="81"/>
        <end position="140"/>
    </location>
</feature>
<feature type="coiled-coil region" evidence="3">
    <location>
        <begin position="409"/>
        <end position="454"/>
    </location>
</feature>
<feature type="domain" description="SH3" evidence="5">
    <location>
        <begin position="1"/>
        <end position="58"/>
    </location>
</feature>
<feature type="region of interest" description="Disordered" evidence="4">
    <location>
        <begin position="205"/>
        <end position="397"/>
    </location>
</feature>
<feature type="compositionally biased region" description="Pro residues" evidence="4">
    <location>
        <begin position="382"/>
        <end position="392"/>
    </location>
</feature>
<dbReference type="Gene3D" id="2.30.30.40">
    <property type="entry name" value="SH3 Domains"/>
    <property type="match status" value="3"/>
</dbReference>
<dbReference type="PANTHER" id="PTHR14167">
    <property type="entry name" value="SH3 DOMAIN-CONTAINING"/>
    <property type="match status" value="1"/>
</dbReference>